<dbReference type="GO" id="GO:0003677">
    <property type="term" value="F:DNA binding"/>
    <property type="evidence" value="ECO:0007669"/>
    <property type="project" value="InterPro"/>
</dbReference>
<dbReference type="RefSeq" id="XP_013759442.1">
    <property type="nucleotide sequence ID" value="XM_013903988.1"/>
</dbReference>
<evidence type="ECO:0000259" key="8">
    <source>
        <dbReference type="Pfam" id="PF01261"/>
    </source>
</evidence>
<dbReference type="NCBIfam" id="TIGR00587">
    <property type="entry name" value="nfo"/>
    <property type="match status" value="1"/>
</dbReference>
<dbReference type="eggNOG" id="KOG3997">
    <property type="taxonomic scope" value="Eukaryota"/>
</dbReference>
<organism evidence="9 10">
    <name type="scientific">Thecamonas trahens ATCC 50062</name>
    <dbReference type="NCBI Taxonomy" id="461836"/>
    <lineage>
        <taxon>Eukaryota</taxon>
        <taxon>Apusozoa</taxon>
        <taxon>Apusomonadida</taxon>
        <taxon>Apusomonadidae</taxon>
        <taxon>Thecamonas</taxon>
    </lineage>
</organism>
<evidence type="ECO:0000256" key="6">
    <source>
        <dbReference type="ARBA" id="ARBA00022833"/>
    </source>
</evidence>
<keyword evidence="7" id="KW-0234">DNA repair</keyword>
<dbReference type="InterPro" id="IPR001719">
    <property type="entry name" value="AP_endonuc_2"/>
</dbReference>
<dbReference type="GO" id="GO:0006284">
    <property type="term" value="P:base-excision repair"/>
    <property type="evidence" value="ECO:0007669"/>
    <property type="project" value="TreeGrafter"/>
</dbReference>
<keyword evidence="6" id="KW-0862">Zinc</keyword>
<evidence type="ECO:0000256" key="4">
    <source>
        <dbReference type="ARBA" id="ARBA00022763"/>
    </source>
</evidence>
<evidence type="ECO:0000313" key="9">
    <source>
        <dbReference type="EMBL" id="KNC47507.1"/>
    </source>
</evidence>
<keyword evidence="10" id="KW-1185">Reference proteome</keyword>
<dbReference type="PROSITE" id="PS00731">
    <property type="entry name" value="AP_NUCLEASE_F2_3"/>
    <property type="match status" value="1"/>
</dbReference>
<feature type="domain" description="Xylose isomerase-like TIM barrel" evidence="8">
    <location>
        <begin position="32"/>
        <end position="288"/>
    </location>
</feature>
<evidence type="ECO:0000313" key="10">
    <source>
        <dbReference type="Proteomes" id="UP000054408"/>
    </source>
</evidence>
<evidence type="ECO:0000256" key="5">
    <source>
        <dbReference type="ARBA" id="ARBA00022801"/>
    </source>
</evidence>
<proteinExistence type="inferred from homology"/>
<dbReference type="GO" id="GO:0008270">
    <property type="term" value="F:zinc ion binding"/>
    <property type="evidence" value="ECO:0007669"/>
    <property type="project" value="InterPro"/>
</dbReference>
<dbReference type="STRING" id="461836.A0A0L0D560"/>
<comment type="cofactor">
    <cofactor evidence="1">
        <name>Zn(2+)</name>
        <dbReference type="ChEBI" id="CHEBI:29105"/>
    </cofactor>
</comment>
<dbReference type="OMA" id="HPGSHLR"/>
<accession>A0A0L0D560</accession>
<name>A0A0L0D560_THETB</name>
<gene>
    <name evidence="9" type="ORF">AMSG_02526</name>
</gene>
<dbReference type="Gene3D" id="3.20.20.150">
    <property type="entry name" value="Divalent-metal-dependent TIM barrel enzymes"/>
    <property type="match status" value="1"/>
</dbReference>
<keyword evidence="9" id="KW-0540">Nuclease</keyword>
<dbReference type="InterPro" id="IPR013022">
    <property type="entry name" value="Xyl_isomerase-like_TIM-brl"/>
</dbReference>
<keyword evidence="9" id="KW-0255">Endonuclease</keyword>
<dbReference type="InterPro" id="IPR018246">
    <property type="entry name" value="AP_endonuc_F2_Zn_BS"/>
</dbReference>
<comment type="similarity">
    <text evidence="2">Belongs to the AP endonuclease 2 family.</text>
</comment>
<dbReference type="SMART" id="SM00518">
    <property type="entry name" value="AP2Ec"/>
    <property type="match status" value="1"/>
</dbReference>
<evidence type="ECO:0000256" key="2">
    <source>
        <dbReference type="ARBA" id="ARBA00005340"/>
    </source>
</evidence>
<dbReference type="FunFam" id="3.20.20.150:FF:000001">
    <property type="entry name" value="Probable endonuclease 4"/>
    <property type="match status" value="1"/>
</dbReference>
<dbReference type="OrthoDB" id="7663182at2759"/>
<dbReference type="InterPro" id="IPR036237">
    <property type="entry name" value="Xyl_isomerase-like_sf"/>
</dbReference>
<protein>
    <submittedName>
        <fullName evidence="9">Endonuclease IV</fullName>
    </submittedName>
</protein>
<keyword evidence="3" id="KW-0479">Metal-binding</keyword>
<dbReference type="GeneID" id="25562203"/>
<dbReference type="AlphaFoldDB" id="A0A0L0D560"/>
<keyword evidence="5" id="KW-0378">Hydrolase</keyword>
<dbReference type="SUPFAM" id="SSF51658">
    <property type="entry name" value="Xylose isomerase-like"/>
    <property type="match status" value="1"/>
</dbReference>
<evidence type="ECO:0000256" key="1">
    <source>
        <dbReference type="ARBA" id="ARBA00001947"/>
    </source>
</evidence>
<dbReference type="PROSITE" id="PS51432">
    <property type="entry name" value="AP_NUCLEASE_F2_4"/>
    <property type="match status" value="1"/>
</dbReference>
<dbReference type="PANTHER" id="PTHR21445:SF0">
    <property type="entry name" value="APURINIC-APYRIMIDINIC ENDONUCLEASE"/>
    <property type="match status" value="1"/>
</dbReference>
<evidence type="ECO:0000256" key="3">
    <source>
        <dbReference type="ARBA" id="ARBA00022723"/>
    </source>
</evidence>
<sequence length="301" mass="31062">MGGGPQKGVEFPDHMWVGAHLSMSPSHAAVIARADAIGMTALALFTASPRTWAHPKITEEKARSARQALVDAQGIDGERVLVHGAYLTNIAHPDEAKRAKSLDLLVAELDAVGALGFGALNIHPGAALGAPLDEAVDRVAAAAVDALARCAFPHVKLVFESTAGGGSFLGATFEELAAIRHGAIAHEPMLAPRLGICLDTAHMCAAGYDVAGDIAGVLAEFESVCGAGVLAGMHLNDSVHPRGSRKDRHAQLGHGHIGADAFVELLALPMVARVPLILETPNKTMPRDLELLAAAAAAASL</sequence>
<reference evidence="9 10" key="1">
    <citation type="submission" date="2010-05" db="EMBL/GenBank/DDBJ databases">
        <title>The Genome Sequence of Thecamonas trahens ATCC 50062.</title>
        <authorList>
            <consortium name="The Broad Institute Genome Sequencing Platform"/>
            <person name="Russ C."/>
            <person name="Cuomo C."/>
            <person name="Shea T."/>
            <person name="Young S.K."/>
            <person name="Zeng Q."/>
            <person name="Koehrsen M."/>
            <person name="Haas B."/>
            <person name="Borodovsky M."/>
            <person name="Guigo R."/>
            <person name="Alvarado L."/>
            <person name="Berlin A."/>
            <person name="Bochicchio J."/>
            <person name="Borenstein D."/>
            <person name="Chapman S."/>
            <person name="Chen Z."/>
            <person name="Freedman E."/>
            <person name="Gellesch M."/>
            <person name="Goldberg J."/>
            <person name="Griggs A."/>
            <person name="Gujja S."/>
            <person name="Heilman E."/>
            <person name="Heiman D."/>
            <person name="Hepburn T."/>
            <person name="Howarth C."/>
            <person name="Jen D."/>
            <person name="Larson L."/>
            <person name="Mehta T."/>
            <person name="Park D."/>
            <person name="Pearson M."/>
            <person name="Roberts A."/>
            <person name="Saif S."/>
            <person name="Shenoy N."/>
            <person name="Sisk P."/>
            <person name="Stolte C."/>
            <person name="Sykes S."/>
            <person name="Thomson T."/>
            <person name="Walk T."/>
            <person name="White J."/>
            <person name="Yandava C."/>
            <person name="Burger G."/>
            <person name="Gray M.W."/>
            <person name="Holland P.W.H."/>
            <person name="King N."/>
            <person name="Lang F.B.F."/>
            <person name="Roger A.J."/>
            <person name="Ruiz-Trillo I."/>
            <person name="Lander E."/>
            <person name="Nusbaum C."/>
        </authorList>
    </citation>
    <scope>NUCLEOTIDE SEQUENCE [LARGE SCALE GENOMIC DNA]</scope>
    <source>
        <strain evidence="9 10">ATCC 50062</strain>
    </source>
</reference>
<dbReference type="CDD" id="cd00019">
    <property type="entry name" value="AP2Ec"/>
    <property type="match status" value="1"/>
</dbReference>
<dbReference type="EMBL" id="GL349447">
    <property type="protein sequence ID" value="KNC47507.1"/>
    <property type="molecule type" value="Genomic_DNA"/>
</dbReference>
<dbReference type="GO" id="GO:0008081">
    <property type="term" value="F:phosphoric diester hydrolase activity"/>
    <property type="evidence" value="ECO:0007669"/>
    <property type="project" value="TreeGrafter"/>
</dbReference>
<dbReference type="HAMAP" id="MF_00152">
    <property type="entry name" value="Nfo"/>
    <property type="match status" value="1"/>
</dbReference>
<dbReference type="Proteomes" id="UP000054408">
    <property type="component" value="Unassembled WGS sequence"/>
</dbReference>
<dbReference type="PANTHER" id="PTHR21445">
    <property type="entry name" value="ENDONUCLEASE IV ENDODEOXYRIBONUCLEASE IV"/>
    <property type="match status" value="1"/>
</dbReference>
<dbReference type="Pfam" id="PF01261">
    <property type="entry name" value="AP_endonuc_2"/>
    <property type="match status" value="1"/>
</dbReference>
<dbReference type="GO" id="GO:0003906">
    <property type="term" value="F:DNA-(apurinic or apyrimidinic site) endonuclease activity"/>
    <property type="evidence" value="ECO:0007669"/>
    <property type="project" value="TreeGrafter"/>
</dbReference>
<keyword evidence="4" id="KW-0227">DNA damage</keyword>
<evidence type="ECO:0000256" key="7">
    <source>
        <dbReference type="ARBA" id="ARBA00023204"/>
    </source>
</evidence>